<feature type="transmembrane region" description="Helical" evidence="1">
    <location>
        <begin position="12"/>
        <end position="33"/>
    </location>
</feature>
<feature type="transmembrane region" description="Helical" evidence="1">
    <location>
        <begin position="121"/>
        <end position="142"/>
    </location>
</feature>
<name>A0ABW0EEE2_9BACT</name>
<sequence>MSGFENTELLLLVKLVLAHCISDFALQPASWVVERSEKKYRSKYLYIHAIVTGLVVQTLTQSWYLTALIFITHLLIDLSKAYAKPTTSNFLIDQLLHLAIIGFAWLFFVDGRLNANILLNNYPVMVLLTGYFMVTYPFGILIKVCTQRWRKPTGLLNSEHNSNETITDAEWNDLQEAGRWIGMIERLLIVTFVLFDHYDAIGLLIAGKTIIRFKESDKKKSEYFLFGTLLSIALSIFVGLAIKMLVRL</sequence>
<proteinExistence type="predicted"/>
<feature type="transmembrane region" description="Helical" evidence="1">
    <location>
        <begin position="91"/>
        <end position="109"/>
    </location>
</feature>
<keyword evidence="1" id="KW-1133">Transmembrane helix</keyword>
<dbReference type="Proteomes" id="UP001596161">
    <property type="component" value="Unassembled WGS sequence"/>
</dbReference>
<accession>A0ABW0EEE2</accession>
<dbReference type="RefSeq" id="WP_378018647.1">
    <property type="nucleotide sequence ID" value="NZ_JBHSKT010000014.1"/>
</dbReference>
<feature type="transmembrane region" description="Helical" evidence="1">
    <location>
        <begin position="187"/>
        <end position="211"/>
    </location>
</feature>
<evidence type="ECO:0000313" key="2">
    <source>
        <dbReference type="EMBL" id="MFC5272287.1"/>
    </source>
</evidence>
<comment type="caution">
    <text evidence="2">The sequence shown here is derived from an EMBL/GenBank/DDBJ whole genome shotgun (WGS) entry which is preliminary data.</text>
</comment>
<organism evidence="2 3">
    <name type="scientific">Adhaeribacter terreus</name>
    <dbReference type="NCBI Taxonomy" id="529703"/>
    <lineage>
        <taxon>Bacteria</taxon>
        <taxon>Pseudomonadati</taxon>
        <taxon>Bacteroidota</taxon>
        <taxon>Cytophagia</taxon>
        <taxon>Cytophagales</taxon>
        <taxon>Hymenobacteraceae</taxon>
        <taxon>Adhaeribacter</taxon>
    </lineage>
</organism>
<evidence type="ECO:0000313" key="3">
    <source>
        <dbReference type="Proteomes" id="UP001596161"/>
    </source>
</evidence>
<dbReference type="InterPro" id="IPR021737">
    <property type="entry name" value="Phage_phiKZ_Orf197"/>
</dbReference>
<dbReference type="EMBL" id="JBHSKT010000014">
    <property type="protein sequence ID" value="MFC5272287.1"/>
    <property type="molecule type" value="Genomic_DNA"/>
</dbReference>
<reference evidence="3" key="1">
    <citation type="journal article" date="2019" name="Int. J. Syst. Evol. Microbiol.">
        <title>The Global Catalogue of Microorganisms (GCM) 10K type strain sequencing project: providing services to taxonomists for standard genome sequencing and annotation.</title>
        <authorList>
            <consortium name="The Broad Institute Genomics Platform"/>
            <consortium name="The Broad Institute Genome Sequencing Center for Infectious Disease"/>
            <person name="Wu L."/>
            <person name="Ma J."/>
        </authorList>
    </citation>
    <scope>NUCLEOTIDE SEQUENCE [LARGE SCALE GENOMIC DNA]</scope>
    <source>
        <strain evidence="3">KACC 12602</strain>
    </source>
</reference>
<keyword evidence="3" id="KW-1185">Reference proteome</keyword>
<protein>
    <submittedName>
        <fullName evidence="2">DUF3307 domain-containing protein</fullName>
    </submittedName>
</protein>
<feature type="transmembrane region" description="Helical" evidence="1">
    <location>
        <begin position="45"/>
        <end position="71"/>
    </location>
</feature>
<gene>
    <name evidence="2" type="ORF">ACFPIB_16855</name>
</gene>
<keyword evidence="1" id="KW-0472">Membrane</keyword>
<feature type="transmembrane region" description="Helical" evidence="1">
    <location>
        <begin position="223"/>
        <end position="246"/>
    </location>
</feature>
<evidence type="ECO:0000256" key="1">
    <source>
        <dbReference type="SAM" id="Phobius"/>
    </source>
</evidence>
<dbReference type="Pfam" id="PF11750">
    <property type="entry name" value="DUF3307"/>
    <property type="match status" value="1"/>
</dbReference>
<keyword evidence="1" id="KW-0812">Transmembrane</keyword>